<evidence type="ECO:0000313" key="2">
    <source>
        <dbReference type="Proteomes" id="UP001595190"/>
    </source>
</evidence>
<organism evidence="1 2">
    <name type="scientific">Labrys neptuniae</name>
    <dbReference type="NCBI Taxonomy" id="376174"/>
    <lineage>
        <taxon>Bacteria</taxon>
        <taxon>Pseudomonadati</taxon>
        <taxon>Pseudomonadota</taxon>
        <taxon>Alphaproteobacteria</taxon>
        <taxon>Hyphomicrobiales</taxon>
        <taxon>Xanthobacteraceae</taxon>
        <taxon>Labrys</taxon>
    </lineage>
</organism>
<name>A0ABV6Z9H6_9HYPH</name>
<evidence type="ECO:0000313" key="1">
    <source>
        <dbReference type="EMBL" id="MFC2248762.1"/>
    </source>
</evidence>
<gene>
    <name evidence="1" type="ORF">ACETRX_03975</name>
</gene>
<proteinExistence type="predicted"/>
<protein>
    <submittedName>
        <fullName evidence="1">Uncharacterized protein</fullName>
    </submittedName>
</protein>
<comment type="caution">
    <text evidence="1">The sequence shown here is derived from an EMBL/GenBank/DDBJ whole genome shotgun (WGS) entry which is preliminary data.</text>
</comment>
<accession>A0ABV6Z9H6</accession>
<dbReference type="RefSeq" id="WP_394308697.1">
    <property type="nucleotide sequence ID" value="NZ_JBHGPK010000001.1"/>
</dbReference>
<dbReference type="EMBL" id="JBHGPK010000001">
    <property type="protein sequence ID" value="MFC2248762.1"/>
    <property type="molecule type" value="Genomic_DNA"/>
</dbReference>
<dbReference type="Proteomes" id="UP001595190">
    <property type="component" value="Unassembled WGS sequence"/>
</dbReference>
<sequence>MDLADHPFSVENIARESGASNFSERRWLRWCRQAELLLGHDLDGNDVDEAGCGYSLDEASNAFDRGLSPNDYVLNVILRPRYRGEFSKS</sequence>
<reference evidence="1 2" key="1">
    <citation type="submission" date="2024-09" db="EMBL/GenBank/DDBJ databases">
        <title>Description of Labrys sedimenti sp. nov., isolated from a diclofenac-degrading enrichment culture, and genome-based reclassification of Labrys portucalensis as a later heterotypic synonym of Labrys neptuniae.</title>
        <authorList>
            <person name="Tancsics A."/>
            <person name="Csepanyi A."/>
        </authorList>
    </citation>
    <scope>NUCLEOTIDE SEQUENCE [LARGE SCALE GENOMIC DNA]</scope>
    <source>
        <strain evidence="1 2">LMG 23412</strain>
    </source>
</reference>